<keyword evidence="2" id="KW-1185">Reference proteome</keyword>
<evidence type="ECO:0000313" key="2">
    <source>
        <dbReference type="Proteomes" id="UP001652620"/>
    </source>
</evidence>
<dbReference type="Proteomes" id="UP001652620">
    <property type="component" value="Chromosome 5"/>
</dbReference>
<dbReference type="PANTHER" id="PTHR20898">
    <property type="entry name" value="DAEDALUS ON 3-RELATED-RELATED"/>
    <property type="match status" value="1"/>
</dbReference>
<protein>
    <submittedName>
        <fullName evidence="3">Uncharacterized protein LOC105232822</fullName>
    </submittedName>
</protein>
<dbReference type="GeneID" id="105232822"/>
<name>A0A8N4QID5_BACDO</name>
<reference evidence="3" key="1">
    <citation type="submission" date="2025-08" db="UniProtKB">
        <authorList>
            <consortium name="RefSeq"/>
        </authorList>
    </citation>
    <scope>IDENTIFICATION</scope>
    <source>
        <tissue evidence="3">Adult</tissue>
    </source>
</reference>
<keyword evidence="1" id="KW-0732">Signal</keyword>
<feature type="signal peptide" evidence="1">
    <location>
        <begin position="1"/>
        <end position="24"/>
    </location>
</feature>
<dbReference type="RefSeq" id="XP_029408847.2">
    <property type="nucleotide sequence ID" value="XM_029552987.2"/>
</dbReference>
<accession>A0A8N4QID5</accession>
<sequence length="183" mass="21365">MIGTVRDLGLIFLLVAMFDGCIHCSQIQSLVKLKKIHCKASHPELVSLEECNILDMVNESKVQTLCYFKEKPINQVNLRMKSYVKRPMGYVPFVIDITVDWCEFLIKRSNIILKRLFDLVEKYSNMHTKCPITETFIYLNASIDKDRGFHLPFKFPAGDYRIDFITTFNTVIHVVTYLYIEVE</sequence>
<dbReference type="SMART" id="SM00697">
    <property type="entry name" value="DM8"/>
    <property type="match status" value="1"/>
</dbReference>
<dbReference type="OrthoDB" id="7859583at2759"/>
<proteinExistence type="predicted"/>
<evidence type="ECO:0000256" key="1">
    <source>
        <dbReference type="SAM" id="SignalP"/>
    </source>
</evidence>
<evidence type="ECO:0000313" key="3">
    <source>
        <dbReference type="RefSeq" id="XP_029408847.2"/>
    </source>
</evidence>
<dbReference type="PANTHER" id="PTHR20898:SF0">
    <property type="entry name" value="DAEDALUS ON 3-RELATED"/>
    <property type="match status" value="1"/>
</dbReference>
<dbReference type="InterPro" id="IPR010512">
    <property type="entry name" value="DUF1091"/>
</dbReference>
<organism evidence="2 3">
    <name type="scientific">Bactrocera dorsalis</name>
    <name type="common">Oriental fruit fly</name>
    <name type="synonym">Dacus dorsalis</name>
    <dbReference type="NCBI Taxonomy" id="27457"/>
    <lineage>
        <taxon>Eukaryota</taxon>
        <taxon>Metazoa</taxon>
        <taxon>Ecdysozoa</taxon>
        <taxon>Arthropoda</taxon>
        <taxon>Hexapoda</taxon>
        <taxon>Insecta</taxon>
        <taxon>Pterygota</taxon>
        <taxon>Neoptera</taxon>
        <taxon>Endopterygota</taxon>
        <taxon>Diptera</taxon>
        <taxon>Brachycera</taxon>
        <taxon>Muscomorpha</taxon>
        <taxon>Tephritoidea</taxon>
        <taxon>Tephritidae</taxon>
        <taxon>Bactrocera</taxon>
        <taxon>Bactrocera</taxon>
    </lineage>
</organism>
<feature type="chain" id="PRO_5046647065" evidence="1">
    <location>
        <begin position="25"/>
        <end position="183"/>
    </location>
</feature>
<dbReference type="Pfam" id="PF06477">
    <property type="entry name" value="DUF1091"/>
    <property type="match status" value="1"/>
</dbReference>
<gene>
    <name evidence="3" type="primary">LOC105232822</name>
</gene>